<feature type="region of interest" description="Disordered" evidence="1">
    <location>
        <begin position="1"/>
        <end position="102"/>
    </location>
</feature>
<evidence type="ECO:0000313" key="2">
    <source>
        <dbReference type="EMBL" id="KAG5191492.1"/>
    </source>
</evidence>
<organism evidence="2 3">
    <name type="scientific">Tribonema minus</name>
    <dbReference type="NCBI Taxonomy" id="303371"/>
    <lineage>
        <taxon>Eukaryota</taxon>
        <taxon>Sar</taxon>
        <taxon>Stramenopiles</taxon>
        <taxon>Ochrophyta</taxon>
        <taxon>PX clade</taxon>
        <taxon>Xanthophyceae</taxon>
        <taxon>Tribonematales</taxon>
        <taxon>Tribonemataceae</taxon>
        <taxon>Tribonema</taxon>
    </lineage>
</organism>
<accession>A0A835ZBS7</accession>
<feature type="compositionally biased region" description="Basic residues" evidence="1">
    <location>
        <begin position="46"/>
        <end position="58"/>
    </location>
</feature>
<proteinExistence type="predicted"/>
<evidence type="ECO:0000313" key="3">
    <source>
        <dbReference type="Proteomes" id="UP000664859"/>
    </source>
</evidence>
<gene>
    <name evidence="2" type="ORF">JKP88DRAFT_251483</name>
</gene>
<comment type="caution">
    <text evidence="2">The sequence shown here is derived from an EMBL/GenBank/DDBJ whole genome shotgun (WGS) entry which is preliminary data.</text>
</comment>
<dbReference type="Proteomes" id="UP000664859">
    <property type="component" value="Unassembled WGS sequence"/>
</dbReference>
<dbReference type="AlphaFoldDB" id="A0A835ZBS7"/>
<name>A0A835ZBS7_9STRA</name>
<protein>
    <submittedName>
        <fullName evidence="2">Uncharacterized protein</fullName>
    </submittedName>
</protein>
<sequence>MTSFEDYTFSDIEIPAGLLGEDSGPAQGEKRRHAELQPSPANNSAQRRRKKPRKKKRSVTTGGAPPCGEPDGAPAAHPSAPPAPQEAIPLPVDGTQPARIVPGGLHLVTPRAPPVNAPLSSELTRPVVCKSLFPGPAAGLLVMDQYLKERNDWTPHQHDVIQEIYKLVMPEVKTLKKKRRRVARKITKKQKVLARFTGQEHVARSDIITGLQKDLDALDADLREKTFDASDIVMMAVNLRPHIHQRWMFLAHDANDLEDELGNYPASIQDPRGDDPHPSPLDLLASIDLHGQSGGMVEHAFMFPEMFLQMYGWAAVIPGRGAHTRELTKKQIKKGAKSPLQKRMLEIAAVRGVGVASFSSSPGVLLVFTHELYQQAIDLNIRFQVPTVTPGTAA</sequence>
<dbReference type="EMBL" id="JAFCMP010000019">
    <property type="protein sequence ID" value="KAG5191492.1"/>
    <property type="molecule type" value="Genomic_DNA"/>
</dbReference>
<keyword evidence="3" id="KW-1185">Reference proteome</keyword>
<reference evidence="2" key="1">
    <citation type="submission" date="2021-02" db="EMBL/GenBank/DDBJ databases">
        <title>First Annotated Genome of the Yellow-green Alga Tribonema minus.</title>
        <authorList>
            <person name="Mahan K.M."/>
        </authorList>
    </citation>
    <scope>NUCLEOTIDE SEQUENCE</scope>
    <source>
        <strain evidence="2">UTEX B ZZ1240</strain>
    </source>
</reference>
<evidence type="ECO:0000256" key="1">
    <source>
        <dbReference type="SAM" id="MobiDB-lite"/>
    </source>
</evidence>